<dbReference type="Gene3D" id="1.10.287.130">
    <property type="match status" value="1"/>
</dbReference>
<dbReference type="FunFam" id="1.10.287.130:FF:000038">
    <property type="entry name" value="Sensory transduction histidine kinase"/>
    <property type="match status" value="1"/>
</dbReference>
<dbReference type="GO" id="GO:0000155">
    <property type="term" value="F:phosphorelay sensor kinase activity"/>
    <property type="evidence" value="ECO:0007669"/>
    <property type="project" value="InterPro"/>
</dbReference>
<dbReference type="AlphaFoldDB" id="A0A2M9G0L1"/>
<dbReference type="InterPro" id="IPR013656">
    <property type="entry name" value="PAS_4"/>
</dbReference>
<keyword evidence="5" id="KW-0808">Transferase</keyword>
<keyword evidence="15" id="KW-1185">Reference proteome</keyword>
<dbReference type="RefSeq" id="WP_109795937.1">
    <property type="nucleotide sequence ID" value="NZ_PHIG01000034.1"/>
</dbReference>
<dbReference type="CDD" id="cd00130">
    <property type="entry name" value="PAS"/>
    <property type="match status" value="2"/>
</dbReference>
<evidence type="ECO:0000259" key="11">
    <source>
        <dbReference type="PROSITE" id="PS50109"/>
    </source>
</evidence>
<dbReference type="NCBIfam" id="TIGR00229">
    <property type="entry name" value="sensory_box"/>
    <property type="match status" value="2"/>
</dbReference>
<dbReference type="EC" id="2.7.13.3" evidence="3"/>
<dbReference type="InterPro" id="IPR035965">
    <property type="entry name" value="PAS-like_dom_sf"/>
</dbReference>
<dbReference type="PANTHER" id="PTHR43711:SF26">
    <property type="entry name" value="SENSOR HISTIDINE KINASE RCSC"/>
    <property type="match status" value="1"/>
</dbReference>
<dbReference type="OrthoDB" id="9813151at2"/>
<dbReference type="InterPro" id="IPR000700">
    <property type="entry name" value="PAS-assoc_C"/>
</dbReference>
<dbReference type="InterPro" id="IPR036097">
    <property type="entry name" value="HisK_dim/P_sf"/>
</dbReference>
<evidence type="ECO:0000256" key="9">
    <source>
        <dbReference type="ARBA" id="ARBA00023012"/>
    </source>
</evidence>
<dbReference type="SUPFAM" id="SSF55785">
    <property type="entry name" value="PYP-like sensor domain (PAS domain)"/>
    <property type="match status" value="2"/>
</dbReference>
<keyword evidence="9" id="KW-0902">Two-component regulatory system</keyword>
<dbReference type="InterPro" id="IPR004358">
    <property type="entry name" value="Sig_transdc_His_kin-like_C"/>
</dbReference>
<dbReference type="InterPro" id="IPR003661">
    <property type="entry name" value="HisK_dim/P_dom"/>
</dbReference>
<dbReference type="InterPro" id="IPR003594">
    <property type="entry name" value="HATPase_dom"/>
</dbReference>
<proteinExistence type="predicted"/>
<evidence type="ECO:0000313" key="15">
    <source>
        <dbReference type="Proteomes" id="UP000229498"/>
    </source>
</evidence>
<dbReference type="InterPro" id="IPR050736">
    <property type="entry name" value="Sensor_HK_Regulatory"/>
</dbReference>
<evidence type="ECO:0000256" key="5">
    <source>
        <dbReference type="ARBA" id="ARBA00022679"/>
    </source>
</evidence>
<comment type="caution">
    <text evidence="14">The sequence shown here is derived from an EMBL/GenBank/DDBJ whole genome shotgun (WGS) entry which is preliminary data.</text>
</comment>
<dbReference type="Gene3D" id="3.30.450.20">
    <property type="entry name" value="PAS domain"/>
    <property type="match status" value="2"/>
</dbReference>
<feature type="domain" description="Histidine kinase" evidence="11">
    <location>
        <begin position="515"/>
        <end position="730"/>
    </location>
</feature>
<dbReference type="SUPFAM" id="SSF55874">
    <property type="entry name" value="ATPase domain of HSP90 chaperone/DNA topoisomerase II/histidine kinase"/>
    <property type="match status" value="1"/>
</dbReference>
<dbReference type="Proteomes" id="UP000229498">
    <property type="component" value="Unassembled WGS sequence"/>
</dbReference>
<evidence type="ECO:0000256" key="2">
    <source>
        <dbReference type="ARBA" id="ARBA00004370"/>
    </source>
</evidence>
<dbReference type="PRINTS" id="PR00344">
    <property type="entry name" value="BCTRLSENSOR"/>
</dbReference>
<dbReference type="GO" id="GO:0016020">
    <property type="term" value="C:membrane"/>
    <property type="evidence" value="ECO:0007669"/>
    <property type="project" value="UniProtKB-SubCell"/>
</dbReference>
<evidence type="ECO:0000256" key="4">
    <source>
        <dbReference type="ARBA" id="ARBA00022553"/>
    </source>
</evidence>
<keyword evidence="6" id="KW-0547">Nucleotide-binding</keyword>
<reference evidence="14 15" key="1">
    <citation type="submission" date="2017-11" db="EMBL/GenBank/DDBJ databases">
        <title>Draft genome sequence of Rhizobiales bacterium SY3-13.</title>
        <authorList>
            <person name="Sun C."/>
        </authorList>
    </citation>
    <scope>NUCLEOTIDE SEQUENCE [LARGE SCALE GENOMIC DNA]</scope>
    <source>
        <strain evidence="14 15">SY3-13</strain>
    </source>
</reference>
<dbReference type="PROSITE" id="PS50112">
    <property type="entry name" value="PAS"/>
    <property type="match status" value="1"/>
</dbReference>
<dbReference type="SMART" id="SM00388">
    <property type="entry name" value="HisKA"/>
    <property type="match status" value="1"/>
</dbReference>
<dbReference type="PROSITE" id="PS50113">
    <property type="entry name" value="PAC"/>
    <property type="match status" value="2"/>
</dbReference>
<name>A0A2M9G0L1_9PROT</name>
<dbReference type="CDD" id="cd00082">
    <property type="entry name" value="HisKA"/>
    <property type="match status" value="1"/>
</dbReference>
<accession>A0A2M9G0L1</accession>
<dbReference type="InterPro" id="IPR005467">
    <property type="entry name" value="His_kinase_dom"/>
</dbReference>
<gene>
    <name evidence="14" type="ORF">CVT23_12665</name>
</gene>
<dbReference type="Pfam" id="PF08447">
    <property type="entry name" value="PAS_3"/>
    <property type="match status" value="1"/>
</dbReference>
<evidence type="ECO:0000259" key="12">
    <source>
        <dbReference type="PROSITE" id="PS50112"/>
    </source>
</evidence>
<evidence type="ECO:0000256" key="6">
    <source>
        <dbReference type="ARBA" id="ARBA00022741"/>
    </source>
</evidence>
<dbReference type="PROSITE" id="PS50109">
    <property type="entry name" value="HIS_KIN"/>
    <property type="match status" value="1"/>
</dbReference>
<evidence type="ECO:0000313" key="14">
    <source>
        <dbReference type="EMBL" id="PJK29243.1"/>
    </source>
</evidence>
<dbReference type="Gene3D" id="3.30.565.10">
    <property type="entry name" value="Histidine kinase-like ATPase, C-terminal domain"/>
    <property type="match status" value="1"/>
</dbReference>
<keyword evidence="4" id="KW-0597">Phosphoprotein</keyword>
<feature type="domain" description="PAC" evidence="13">
    <location>
        <begin position="444"/>
        <end position="497"/>
    </location>
</feature>
<evidence type="ECO:0000259" key="13">
    <source>
        <dbReference type="PROSITE" id="PS50113"/>
    </source>
</evidence>
<feature type="domain" description="PAS" evidence="12">
    <location>
        <begin position="365"/>
        <end position="422"/>
    </location>
</feature>
<sequence>MSLPADHDLLHSAIRGDARPTGVFRVAGAALRPVAVSDSLRAALDVADDDAVAQAFEDAGGVPWLQSHARSRRPLELTAGKHRLVMSARSIGDDGLQVRGVDAEQAEVSNTLTADIIGGLTNDETGVVFLDPAGRVLAVNYAFYRYFPAAPGFPRLGEPFAELVRDAITHGYLPQAAGREERFVRWTVDHFVGESAEPISVLSGAGRWINTSRMRFRNGAVAILLIDMTEMRQELEQLTSFAQNTRNMVFVRVADGSSIARVWGQDAKRILGEQMGRSRVELSGWRACIHPEDRERYEAALAKRQQTGEAYEMEFRFIHPEDGRIVWLLENGWRSIDSVTGQIYLDNYLLDITERKEADAELRHNEVRFQEFAEMAADWAFEADADMNLTWISQNFSEISGMSTARYVGRSWAEITEAVLPDLPRDQARMWRNLLKMWSERQPFRISPLLFRFPGGNDRMVEVGGTPVFDHHGRFVGHRGIARDVTPFVRAREDARAAMRAAESANRAKSEFIANMSHELRTPLNAIIGFAHVMEQEMFGPMTNARYHGYAADIAASGQHLLSLVNDVLDLSRIEADRVKVDRETVAVCPEVDRVLSLFRESAGRRRLYSNGCSACTVQADRRLLRQMLINLVGNAVKFTGEDGEIRVDVAVEGDELHLTVTDDGIGMNADDIRTALEPFGRAAGADIAGGTGLGLPLTRKLAELHGGSLSIRSTPRKGTSVMLMLPRAAAEAALTGGSARMSA</sequence>
<dbReference type="Pfam" id="PF02518">
    <property type="entry name" value="HATPase_c"/>
    <property type="match status" value="1"/>
</dbReference>
<keyword evidence="8" id="KW-0067">ATP-binding</keyword>
<comment type="catalytic activity">
    <reaction evidence="1">
        <text>ATP + protein L-histidine = ADP + protein N-phospho-L-histidine.</text>
        <dbReference type="EC" id="2.7.13.3"/>
    </reaction>
</comment>
<organism evidence="14 15">
    <name type="scientific">Minwuia thermotolerans</name>
    <dbReference type="NCBI Taxonomy" id="2056226"/>
    <lineage>
        <taxon>Bacteria</taxon>
        <taxon>Pseudomonadati</taxon>
        <taxon>Pseudomonadota</taxon>
        <taxon>Alphaproteobacteria</taxon>
        <taxon>Minwuiales</taxon>
        <taxon>Minwuiaceae</taxon>
        <taxon>Minwuia</taxon>
    </lineage>
</organism>
<dbReference type="InterPro" id="IPR013655">
    <property type="entry name" value="PAS_fold_3"/>
</dbReference>
<dbReference type="GO" id="GO:0005524">
    <property type="term" value="F:ATP binding"/>
    <property type="evidence" value="ECO:0007669"/>
    <property type="project" value="UniProtKB-KW"/>
</dbReference>
<dbReference type="Pfam" id="PF12860">
    <property type="entry name" value="PAS_7"/>
    <property type="match status" value="1"/>
</dbReference>
<feature type="domain" description="PAC" evidence="13">
    <location>
        <begin position="311"/>
        <end position="364"/>
    </location>
</feature>
<dbReference type="PANTHER" id="PTHR43711">
    <property type="entry name" value="TWO-COMPONENT HISTIDINE KINASE"/>
    <property type="match status" value="1"/>
</dbReference>
<evidence type="ECO:0000256" key="1">
    <source>
        <dbReference type="ARBA" id="ARBA00000085"/>
    </source>
</evidence>
<protein>
    <recommendedName>
        <fullName evidence="3">histidine kinase</fullName>
        <ecNumber evidence="3">2.7.13.3</ecNumber>
    </recommendedName>
</protein>
<evidence type="ECO:0000256" key="7">
    <source>
        <dbReference type="ARBA" id="ARBA00022777"/>
    </source>
</evidence>
<evidence type="ECO:0000256" key="3">
    <source>
        <dbReference type="ARBA" id="ARBA00012438"/>
    </source>
</evidence>
<dbReference type="InterPro" id="IPR000014">
    <property type="entry name" value="PAS"/>
</dbReference>
<dbReference type="InterPro" id="IPR036890">
    <property type="entry name" value="HATPase_C_sf"/>
</dbReference>
<keyword evidence="7" id="KW-0418">Kinase</keyword>
<evidence type="ECO:0000256" key="10">
    <source>
        <dbReference type="ARBA" id="ARBA00023136"/>
    </source>
</evidence>
<dbReference type="SMART" id="SM00387">
    <property type="entry name" value="HATPase_c"/>
    <property type="match status" value="1"/>
</dbReference>
<dbReference type="Pfam" id="PF00512">
    <property type="entry name" value="HisKA"/>
    <property type="match status" value="1"/>
</dbReference>
<dbReference type="SUPFAM" id="SSF47384">
    <property type="entry name" value="Homodimeric domain of signal transducing histidine kinase"/>
    <property type="match status" value="1"/>
</dbReference>
<keyword evidence="10" id="KW-0472">Membrane</keyword>
<dbReference type="Pfam" id="PF08448">
    <property type="entry name" value="PAS_4"/>
    <property type="match status" value="1"/>
</dbReference>
<comment type="subcellular location">
    <subcellularLocation>
        <location evidence="2">Membrane</location>
    </subcellularLocation>
</comment>
<evidence type="ECO:0000256" key="8">
    <source>
        <dbReference type="ARBA" id="ARBA00022840"/>
    </source>
</evidence>
<dbReference type="EMBL" id="PHIG01000034">
    <property type="protein sequence ID" value="PJK29243.1"/>
    <property type="molecule type" value="Genomic_DNA"/>
</dbReference>